<dbReference type="eggNOG" id="KOG2064">
    <property type="taxonomic scope" value="Eukaryota"/>
</dbReference>
<evidence type="ECO:0000313" key="8">
    <source>
        <dbReference type="EnsemblMetazoa" id="ADAC007785-PA"/>
    </source>
</evidence>
<dbReference type="InterPro" id="IPR046372">
    <property type="entry name" value="PARG_cat_C"/>
</dbReference>
<feature type="region of interest" description="Disordered" evidence="4">
    <location>
        <begin position="620"/>
        <end position="661"/>
    </location>
</feature>
<dbReference type="EMBL" id="ADMH02001894">
    <property type="protein sequence ID" value="ETN60585.1"/>
    <property type="molecule type" value="Genomic_DNA"/>
</dbReference>
<evidence type="ECO:0000313" key="7">
    <source>
        <dbReference type="EMBL" id="ETN60585.1"/>
    </source>
</evidence>
<dbReference type="Pfam" id="PF20811">
    <property type="entry name" value="PARG_cat_N"/>
    <property type="match status" value="1"/>
</dbReference>
<feature type="domain" description="PARG catalytic Macro" evidence="5">
    <location>
        <begin position="897"/>
        <end position="948"/>
    </location>
</feature>
<evidence type="ECO:0000313" key="9">
    <source>
        <dbReference type="Proteomes" id="UP000000673"/>
    </source>
</evidence>
<feature type="region of interest" description="Disordered" evidence="4">
    <location>
        <begin position="504"/>
        <end position="530"/>
    </location>
</feature>
<feature type="compositionally biased region" description="Basic and acidic residues" evidence="4">
    <location>
        <begin position="622"/>
        <end position="635"/>
    </location>
</feature>
<dbReference type="GO" id="GO:0005975">
    <property type="term" value="P:carbohydrate metabolic process"/>
    <property type="evidence" value="ECO:0007669"/>
    <property type="project" value="InterPro"/>
</dbReference>
<reference evidence="7" key="3">
    <citation type="journal article" date="2013" name="Nucleic Acids Res.">
        <title>The genome of Anopheles darlingi, the main neotropical malaria vector.</title>
        <authorList>
            <person name="Marinotti O."/>
            <person name="Cerqueira G.C."/>
            <person name="de Almeida L.G."/>
            <person name="Ferro M.I."/>
            <person name="Loreto E.L."/>
            <person name="Zaha A."/>
            <person name="Teixeira S.M."/>
            <person name="Wespiser A.R."/>
            <person name="Almeida E Silva A."/>
            <person name="Schlindwein A.D."/>
            <person name="Pacheco A.C."/>
            <person name="Silva A.L."/>
            <person name="Graveley B.R."/>
            <person name="Walenz B.P."/>
            <person name="Lima Bde A."/>
            <person name="Ribeiro C.A."/>
            <person name="Nunes-Silva C.G."/>
            <person name="de Carvalho C.R."/>
            <person name="Soares C.M."/>
            <person name="de Menezes C.B."/>
            <person name="Matiolli C."/>
            <person name="Caffrey D."/>
            <person name="Araujo D.A."/>
            <person name="de Oliveira D.M."/>
            <person name="Golenbock D."/>
            <person name="Grisard E.C."/>
            <person name="Fantinatti-Garboggini F."/>
            <person name="de Carvalho F.M."/>
            <person name="Barcellos F.G."/>
            <person name="Prosdocimi F."/>
            <person name="May G."/>
            <person name="Azevedo Junior G.M."/>
            <person name="Guimaraes G.M."/>
            <person name="Goldman G.H."/>
            <person name="Padilha I.Q."/>
            <person name="Batista Jda S."/>
            <person name="Ferro J.A."/>
            <person name="Ribeiro J.M."/>
            <person name="Fietto J.L."/>
            <person name="Dabbas K.M."/>
            <person name="Cerdeira L."/>
            <person name="Agnez-Lima L.F."/>
            <person name="Brocchi M."/>
            <person name="de Carvalho M.O."/>
            <person name="Teixeira Mde M."/>
            <person name="Diniz Maia Mde M."/>
            <person name="Goldman M.H."/>
            <person name="Cruz Schneider M.P."/>
            <person name="Felipe M.S."/>
            <person name="Hungria M."/>
            <person name="Nicolas M.F."/>
            <person name="Pereira M."/>
            <person name="Montes M.A."/>
            <person name="Cantao M.E."/>
            <person name="Vincentz M."/>
            <person name="Rafael M.S."/>
            <person name="Silverman N."/>
            <person name="Stoco P.H."/>
            <person name="Souza R.C."/>
            <person name="Vicentini R."/>
            <person name="Gazzinelli R.T."/>
            <person name="Neves Rde O."/>
            <person name="Silva R."/>
            <person name="Astolfi-Filho S."/>
            <person name="Maciel T.E."/>
            <person name="Urmenyi T.P."/>
            <person name="Tadei W.P."/>
            <person name="Camargo E.P."/>
            <person name="de Vasconcelos A.T."/>
        </authorList>
    </citation>
    <scope>NUCLEOTIDE SEQUENCE</scope>
</reference>
<dbReference type="GO" id="GO:0005737">
    <property type="term" value="C:cytoplasm"/>
    <property type="evidence" value="ECO:0007669"/>
    <property type="project" value="TreeGrafter"/>
</dbReference>
<evidence type="ECO:0000256" key="1">
    <source>
        <dbReference type="ARBA" id="ARBA00009545"/>
    </source>
</evidence>
<comment type="similarity">
    <text evidence="1">Belongs to the poly(ADP-ribose) glycohydrolase family.</text>
</comment>
<dbReference type="HOGENOM" id="CLU_315062_0_0_1"/>
<feature type="compositionally biased region" description="Polar residues" evidence="4">
    <location>
        <begin position="421"/>
        <end position="432"/>
    </location>
</feature>
<dbReference type="GO" id="GO:0006282">
    <property type="term" value="P:regulation of DNA repair"/>
    <property type="evidence" value="ECO:0007669"/>
    <property type="project" value="InterPro"/>
</dbReference>
<reference evidence="7" key="2">
    <citation type="submission" date="2010-05" db="EMBL/GenBank/DDBJ databases">
        <authorList>
            <person name="Almeida L.G."/>
            <person name="Nicolas M.F."/>
            <person name="Souza R.C."/>
            <person name="Vasconcelos A.T.R."/>
        </authorList>
    </citation>
    <scope>NUCLEOTIDE SEQUENCE</scope>
</reference>
<evidence type="ECO:0000256" key="4">
    <source>
        <dbReference type="SAM" id="MobiDB-lite"/>
    </source>
</evidence>
<dbReference type="OMA" id="DVEIRHE"/>
<sequence length="1006" mass="111595">MALVMLPCDLPWWSNVQKKLTAIEESAGSLDIVLDVMQKLHELCNVSLDPDEDGKDTTVFEGLRHFVERTMDGAEREHFLGHTVRSLARHARDLKLHRPPRGLSFSLQQQSDSYELPYRLVASLLANAFFSTFPKRTEKTHPTLQDFNFTHFFRGLVDNAVQRAKFRSFLHYFDWLERCPATGLDGCLRVSRKVMTGKQWLTIEDWLECELPLCDVEIRHEGKLDKADPDTMQTVFATARLGGDVLASGDSQESIQFCTFPELLAVLLYVEALEDNETLQIENAHHVARIVDPRCKGPVLEKIPEPRKTTLCCVDAENYRALPSQQFEEDDILRELNKCLLAFRQNTSCPAALGGAEPGKQATGGGGEKQRAAAAAAASLKLDQLETVSSKGRLSPIGERDREGSTPGSPDVYTTIFIHQATPNSKRSSSDSNKLEKDINKRRSWLSPERPNGAPVTTGGPSSSVGSIGSAGNRRGKFIILGSSGECLPVNRHPLRIPDGYTRLDSGSSCGSSQDEFHSAKESFDEDDEDGLRAHAYSSELDTPERRFDFAQKLREALREQDRMRPPVNGISLGGSTEEDSSYAVGISVAGSQTRDQDIRVRRGGSCGFVLDGSMDSNYGELEWHDEPPPRKEKTAASPGQRHTNGTLERKGTNESSRYSFDSDLGSELEEVYEKFAKWLEEPISTDKPKKLDARDEAVLKFANSLLKRTLSESFVGIPFTEECIAHSGNGSSAEARSARIASGGAGGSIGGIGQKEKILLHVRSLSLELAKHKHKLAAQLRNEYLALEPAKLFKCPNIQLTRTDHRKLLHRLRSTQSGSGCGSVVEPLAATTVHPRTTVPQQGSSSKPQPPVIRQSSLKTKLLHYKPNWSVSYYQDVKCDDVVLKISQLAQKRTLNVNLRPVATGNWGCGSSRRGDVQLKMVIQWMAASVAGLPYLSYYTAGNEKLSKLDTICRVLKDRKWTVGELASATLSHARDILEDPFYYNNDRNYCMFFEKLIGLEKGTH</sequence>
<evidence type="ECO:0000259" key="6">
    <source>
        <dbReference type="Pfam" id="PF20811"/>
    </source>
</evidence>
<feature type="compositionally biased region" description="Polar residues" evidence="4">
    <location>
        <begin position="505"/>
        <end position="514"/>
    </location>
</feature>
<dbReference type="VEuPathDB" id="VectorBase:ADAC007785"/>
<evidence type="ECO:0000259" key="5">
    <source>
        <dbReference type="Pfam" id="PF05028"/>
    </source>
</evidence>
<protein>
    <recommendedName>
        <fullName evidence="2">poly(ADP-ribose) glycohydrolase</fullName>
        <ecNumber evidence="2">3.2.1.143</ecNumber>
    </recommendedName>
</protein>
<dbReference type="InterPro" id="IPR007724">
    <property type="entry name" value="Poly_GlycHdrlase"/>
</dbReference>
<feature type="compositionally biased region" description="Low complexity" evidence="4">
    <location>
        <begin position="459"/>
        <end position="471"/>
    </location>
</feature>
<dbReference type="VEuPathDB" id="VectorBase:ADAR2_005330"/>
<dbReference type="InterPro" id="IPR048362">
    <property type="entry name" value="PARG_helical"/>
</dbReference>
<evidence type="ECO:0000256" key="3">
    <source>
        <dbReference type="ARBA" id="ARBA00022801"/>
    </source>
</evidence>
<dbReference type="Pfam" id="PF05028">
    <property type="entry name" value="PARG_cat_C"/>
    <property type="match status" value="2"/>
</dbReference>
<proteinExistence type="inferred from homology"/>
<feature type="domain" description="PARG catalytic Macro" evidence="5">
    <location>
        <begin position="204"/>
        <end position="351"/>
    </location>
</feature>
<dbReference type="EC" id="3.2.1.143" evidence="2"/>
<dbReference type="STRING" id="43151.W5JCH6"/>
<dbReference type="PANTHER" id="PTHR12837">
    <property type="entry name" value="POLY ADP-RIBOSE GLYCOHYDROLASE"/>
    <property type="match status" value="1"/>
</dbReference>
<dbReference type="FunCoup" id="W5JCH6">
    <property type="interactions" value="1794"/>
</dbReference>
<reference evidence="7 9" key="1">
    <citation type="journal article" date="2010" name="BMC Genomics">
        <title>Combination of measures distinguishes pre-miRNAs from other stem-loops in the genome of the newly sequenced Anopheles darlingi.</title>
        <authorList>
            <person name="Mendes N.D."/>
            <person name="Freitas A.T."/>
            <person name="Vasconcelos A.T."/>
            <person name="Sagot M.F."/>
        </authorList>
    </citation>
    <scope>NUCLEOTIDE SEQUENCE</scope>
</reference>
<dbReference type="PANTHER" id="PTHR12837:SF14">
    <property type="entry name" value="POLY(ADP-RIBOSE) GLYCOHYDROLASE"/>
    <property type="match status" value="1"/>
</dbReference>
<organism evidence="7">
    <name type="scientific">Anopheles darlingi</name>
    <name type="common">Mosquito</name>
    <dbReference type="NCBI Taxonomy" id="43151"/>
    <lineage>
        <taxon>Eukaryota</taxon>
        <taxon>Metazoa</taxon>
        <taxon>Ecdysozoa</taxon>
        <taxon>Arthropoda</taxon>
        <taxon>Hexapoda</taxon>
        <taxon>Insecta</taxon>
        <taxon>Pterygota</taxon>
        <taxon>Neoptera</taxon>
        <taxon>Endopterygota</taxon>
        <taxon>Diptera</taxon>
        <taxon>Nematocera</taxon>
        <taxon>Culicoidea</taxon>
        <taxon>Culicidae</taxon>
        <taxon>Anophelinae</taxon>
        <taxon>Anopheles</taxon>
    </lineage>
</organism>
<feature type="region of interest" description="Disordered" evidence="4">
    <location>
        <begin position="389"/>
        <end position="471"/>
    </location>
</feature>
<name>W5JCH6_ANODA</name>
<dbReference type="GO" id="GO:1990966">
    <property type="term" value="P:ATP generation from poly-ADP-D-ribose"/>
    <property type="evidence" value="ECO:0007669"/>
    <property type="project" value="TreeGrafter"/>
</dbReference>
<dbReference type="EnsemblMetazoa" id="ADAC007785-RA">
    <property type="protein sequence ID" value="ADAC007785-PA"/>
    <property type="gene ID" value="ADAC007785"/>
</dbReference>
<keyword evidence="3" id="KW-0378">Hydrolase</keyword>
<dbReference type="GO" id="GO:0005634">
    <property type="term" value="C:nucleus"/>
    <property type="evidence" value="ECO:0007669"/>
    <property type="project" value="TreeGrafter"/>
</dbReference>
<evidence type="ECO:0000256" key="2">
    <source>
        <dbReference type="ARBA" id="ARBA00012255"/>
    </source>
</evidence>
<reference evidence="8" key="4">
    <citation type="submission" date="2015-06" db="UniProtKB">
        <authorList>
            <consortium name="EnsemblMetazoa"/>
        </authorList>
    </citation>
    <scope>IDENTIFICATION</scope>
</reference>
<keyword evidence="9" id="KW-1185">Reference proteome</keyword>
<feature type="domain" description="PARG helical" evidence="6">
    <location>
        <begin position="71"/>
        <end position="183"/>
    </location>
</feature>
<dbReference type="Proteomes" id="UP000000673">
    <property type="component" value="Unassembled WGS sequence"/>
</dbReference>
<gene>
    <name evidence="7" type="ORF">AND_007785</name>
</gene>
<dbReference type="GO" id="GO:0009225">
    <property type="term" value="P:nucleotide-sugar metabolic process"/>
    <property type="evidence" value="ECO:0007669"/>
    <property type="project" value="TreeGrafter"/>
</dbReference>
<dbReference type="GO" id="GO:0004649">
    <property type="term" value="F:poly(ADP-ribose) glycohydrolase activity"/>
    <property type="evidence" value="ECO:0007669"/>
    <property type="project" value="UniProtKB-EC"/>
</dbReference>
<dbReference type="AlphaFoldDB" id="W5JCH6"/>
<accession>W5JCH6</accession>